<dbReference type="Pfam" id="PF02371">
    <property type="entry name" value="Transposase_20"/>
    <property type="match status" value="1"/>
</dbReference>
<protein>
    <recommendedName>
        <fullName evidence="2">Transposase IS116/IS110/IS902 C-terminal domain-containing protein</fullName>
    </recommendedName>
</protein>
<dbReference type="PANTHER" id="PTHR33055:SF3">
    <property type="entry name" value="PUTATIVE TRANSPOSASE FOR IS117-RELATED"/>
    <property type="match status" value="1"/>
</dbReference>
<proteinExistence type="predicted"/>
<feature type="compositionally biased region" description="Polar residues" evidence="1">
    <location>
        <begin position="76"/>
        <end position="87"/>
    </location>
</feature>
<feature type="region of interest" description="Disordered" evidence="1">
    <location>
        <begin position="76"/>
        <end position="97"/>
    </location>
</feature>
<evidence type="ECO:0000256" key="1">
    <source>
        <dbReference type="SAM" id="MobiDB-lite"/>
    </source>
</evidence>
<dbReference type="PANTHER" id="PTHR33055">
    <property type="entry name" value="TRANSPOSASE FOR INSERTION SEQUENCE ELEMENT IS1111A"/>
    <property type="match status" value="1"/>
</dbReference>
<sequence>MIYDDAIRMLELQAKIKELHNEISLLNENSKIAKVIQTIPGFATITAGELAGEIGTISRFKSEASLALYLGMTNLNNSSGKQVGTKRNISRKKDIRG</sequence>
<reference evidence="3" key="1">
    <citation type="submission" date="2016-10" db="EMBL/GenBank/DDBJ databases">
        <authorList>
            <person name="de Groot N.N."/>
        </authorList>
    </citation>
    <scope>NUCLEOTIDE SEQUENCE</scope>
</reference>
<dbReference type="EMBL" id="FPHC01000026">
    <property type="protein sequence ID" value="SFV52375.1"/>
    <property type="molecule type" value="Genomic_DNA"/>
</dbReference>
<accession>A0A1W1BFX0</accession>
<evidence type="ECO:0000313" key="3">
    <source>
        <dbReference type="EMBL" id="SFV52375.1"/>
    </source>
</evidence>
<feature type="compositionally biased region" description="Basic residues" evidence="1">
    <location>
        <begin position="88"/>
        <end position="97"/>
    </location>
</feature>
<dbReference type="GO" id="GO:0003677">
    <property type="term" value="F:DNA binding"/>
    <property type="evidence" value="ECO:0007669"/>
    <property type="project" value="InterPro"/>
</dbReference>
<dbReference type="GO" id="GO:0004803">
    <property type="term" value="F:transposase activity"/>
    <property type="evidence" value="ECO:0007669"/>
    <property type="project" value="InterPro"/>
</dbReference>
<dbReference type="GO" id="GO:0006313">
    <property type="term" value="P:DNA transposition"/>
    <property type="evidence" value="ECO:0007669"/>
    <property type="project" value="InterPro"/>
</dbReference>
<organism evidence="3">
    <name type="scientific">hydrothermal vent metagenome</name>
    <dbReference type="NCBI Taxonomy" id="652676"/>
    <lineage>
        <taxon>unclassified sequences</taxon>
        <taxon>metagenomes</taxon>
        <taxon>ecological metagenomes</taxon>
    </lineage>
</organism>
<name>A0A1W1BFX0_9ZZZZ</name>
<gene>
    <name evidence="3" type="ORF">MNB_SV-6-155</name>
</gene>
<dbReference type="InterPro" id="IPR003346">
    <property type="entry name" value="Transposase_20"/>
</dbReference>
<evidence type="ECO:0000259" key="2">
    <source>
        <dbReference type="Pfam" id="PF02371"/>
    </source>
</evidence>
<dbReference type="AlphaFoldDB" id="A0A1W1BFX0"/>
<feature type="domain" description="Transposase IS116/IS110/IS902 C-terminal" evidence="2">
    <location>
        <begin position="34"/>
        <end position="92"/>
    </location>
</feature>
<dbReference type="InterPro" id="IPR047650">
    <property type="entry name" value="Transpos_IS110"/>
</dbReference>